<feature type="domain" description="EAL" evidence="1">
    <location>
        <begin position="1"/>
        <end position="211"/>
    </location>
</feature>
<dbReference type="CDD" id="cd01948">
    <property type="entry name" value="EAL"/>
    <property type="match status" value="1"/>
</dbReference>
<dbReference type="Gene3D" id="1.10.3210.10">
    <property type="entry name" value="Hypothetical protein af1432"/>
    <property type="match status" value="1"/>
</dbReference>
<dbReference type="Pfam" id="PF08668">
    <property type="entry name" value="HDOD"/>
    <property type="match status" value="1"/>
</dbReference>
<evidence type="ECO:0000259" key="2">
    <source>
        <dbReference type="PROSITE" id="PS51833"/>
    </source>
</evidence>
<dbReference type="Proteomes" id="UP000658225">
    <property type="component" value="Unassembled WGS sequence"/>
</dbReference>
<reference evidence="3" key="1">
    <citation type="submission" date="2020-10" db="EMBL/GenBank/DDBJ databases">
        <title>Genomic Encyclopedia of Type Strains, Phase IV (KMG-IV): sequencing the most valuable type-strain genomes for metagenomic binning, comparative biology and taxonomic classification.</title>
        <authorList>
            <person name="Goeker M."/>
        </authorList>
    </citation>
    <scope>NUCLEOTIDE SEQUENCE</scope>
    <source>
        <strain evidence="3">DSM 13886</strain>
    </source>
</reference>
<gene>
    <name evidence="3" type="ORF">H4683_002102</name>
</gene>
<dbReference type="RefSeq" id="WP_192598750.1">
    <property type="nucleotide sequence ID" value="NZ_JADBEL010000010.1"/>
</dbReference>
<dbReference type="SUPFAM" id="SSF109604">
    <property type="entry name" value="HD-domain/PDEase-like"/>
    <property type="match status" value="1"/>
</dbReference>
<dbReference type="InterPro" id="IPR013976">
    <property type="entry name" value="HDOD"/>
</dbReference>
<evidence type="ECO:0000313" key="4">
    <source>
        <dbReference type="Proteomes" id="UP000658225"/>
    </source>
</evidence>
<dbReference type="InterPro" id="IPR035919">
    <property type="entry name" value="EAL_sf"/>
</dbReference>
<dbReference type="EMBL" id="JADBEL010000010">
    <property type="protein sequence ID" value="MBE1555003.1"/>
    <property type="molecule type" value="Genomic_DNA"/>
</dbReference>
<accession>A0A927R4K7</accession>
<dbReference type="PANTHER" id="PTHR33525">
    <property type="match status" value="1"/>
</dbReference>
<evidence type="ECO:0000313" key="3">
    <source>
        <dbReference type="EMBL" id="MBE1555003.1"/>
    </source>
</evidence>
<dbReference type="InterPro" id="IPR052340">
    <property type="entry name" value="RNase_Y/CdgJ"/>
</dbReference>
<dbReference type="Pfam" id="PF00563">
    <property type="entry name" value="EAL"/>
    <property type="match status" value="1"/>
</dbReference>
<dbReference type="AlphaFoldDB" id="A0A927R4K7"/>
<dbReference type="InterPro" id="IPR001633">
    <property type="entry name" value="EAL_dom"/>
</dbReference>
<dbReference type="InterPro" id="IPR014408">
    <property type="entry name" value="dGMP_Pdiesterase_EAL/HD-GYP"/>
</dbReference>
<dbReference type="PANTHER" id="PTHR33525:SF4">
    <property type="entry name" value="CYCLIC DI-GMP PHOSPHODIESTERASE CDGJ"/>
    <property type="match status" value="1"/>
</dbReference>
<dbReference type="PROSITE" id="PS51833">
    <property type="entry name" value="HDOD"/>
    <property type="match status" value="1"/>
</dbReference>
<organism evidence="3 4">
    <name type="scientific">Sporosarcina limicola</name>
    <dbReference type="NCBI Taxonomy" id="34101"/>
    <lineage>
        <taxon>Bacteria</taxon>
        <taxon>Bacillati</taxon>
        <taxon>Bacillota</taxon>
        <taxon>Bacilli</taxon>
        <taxon>Bacillales</taxon>
        <taxon>Caryophanaceae</taxon>
        <taxon>Sporosarcina</taxon>
    </lineage>
</organism>
<comment type="caution">
    <text evidence="3">The sequence shown here is derived from an EMBL/GenBank/DDBJ whole genome shotgun (WGS) entry which is preliminary data.</text>
</comment>
<dbReference type="PIRSF" id="PIRSF003180">
    <property type="entry name" value="DiGMPpdiest_YuxH"/>
    <property type="match status" value="1"/>
</dbReference>
<feature type="domain" description="HDOD" evidence="2">
    <location>
        <begin position="205"/>
        <end position="395"/>
    </location>
</feature>
<evidence type="ECO:0000259" key="1">
    <source>
        <dbReference type="PROSITE" id="PS50883"/>
    </source>
</evidence>
<protein>
    <submittedName>
        <fullName evidence="3">EAL and modified HD-GYP domain-containing signal transduction protein</fullName>
    </submittedName>
</protein>
<name>A0A927R4K7_9BACL</name>
<sequence>MNGINIFVGRQPILDINEKIYGYELLYRNSEKNSFPCINPDQATIGLLINTFLSIGIDRLVGKNMSFINFTGELLEQEIIYNLDPNRIVIEILENVEITTSFIARLRKLKRHGFKLALDDFILQDQYKVHSSLFKLIDFIKVDFLNTTFSERKQIKEFTDDYPCITLLAEKIETEEQFRQAKKNGYKLFQGYFFAKPEIIKGTEIPPNVNVYFHIIEQLNVKTPNITEIAGLIMRDMSLSYKLLRYINIHGVGIPKKISSIKQALIIIGLRETRQWLNVLALQELGSGKTNDRIKVLIEYSLIRAKMCELLAQRSGKENAAEYFLAGMFSLMDNILNWSWEDILPLISLSNKVASTLTGEKTEITPYLQLTKAVERFDWECVEHLAKEVGIDYAELSGYSQEANRWAQSLE</sequence>
<keyword evidence="4" id="KW-1185">Reference proteome</keyword>
<dbReference type="PROSITE" id="PS50883">
    <property type="entry name" value="EAL"/>
    <property type="match status" value="1"/>
</dbReference>
<dbReference type="SMART" id="SM00052">
    <property type="entry name" value="EAL"/>
    <property type="match status" value="1"/>
</dbReference>
<proteinExistence type="predicted"/>
<dbReference type="Gene3D" id="3.20.20.450">
    <property type="entry name" value="EAL domain"/>
    <property type="match status" value="1"/>
</dbReference>
<dbReference type="SUPFAM" id="SSF141868">
    <property type="entry name" value="EAL domain-like"/>
    <property type="match status" value="1"/>
</dbReference>